<dbReference type="InterPro" id="IPR036380">
    <property type="entry name" value="Isochorismatase-like_sf"/>
</dbReference>
<evidence type="ECO:0000259" key="2">
    <source>
        <dbReference type="Pfam" id="PF00857"/>
    </source>
</evidence>
<proteinExistence type="predicted"/>
<dbReference type="AlphaFoldDB" id="E6VAN9"/>
<name>E6VAN9_VARPE</name>
<dbReference type="GO" id="GO:0016787">
    <property type="term" value="F:hydrolase activity"/>
    <property type="evidence" value="ECO:0007669"/>
    <property type="project" value="UniProtKB-KW"/>
</dbReference>
<dbReference type="Proteomes" id="UP000008917">
    <property type="component" value="Chromosome"/>
</dbReference>
<dbReference type="EMBL" id="CP002417">
    <property type="protein sequence ID" value="ADU35149.1"/>
    <property type="molecule type" value="Genomic_DNA"/>
</dbReference>
<dbReference type="KEGG" id="vpe:Varpa_0931"/>
<keyword evidence="1 3" id="KW-0378">Hydrolase</keyword>
<dbReference type="InterPro" id="IPR000868">
    <property type="entry name" value="Isochorismatase-like_dom"/>
</dbReference>
<dbReference type="InterPro" id="IPR050272">
    <property type="entry name" value="Isochorismatase-like_hydrls"/>
</dbReference>
<feature type="domain" description="Isochorismatase-like" evidence="2">
    <location>
        <begin position="26"/>
        <end position="201"/>
    </location>
</feature>
<dbReference type="Pfam" id="PF00857">
    <property type="entry name" value="Isochorismatase"/>
    <property type="match status" value="1"/>
</dbReference>
<protein>
    <submittedName>
        <fullName evidence="3">Isochorismatase hydrolase</fullName>
    </submittedName>
</protein>
<sequence>MTPRADARVLRQRGFGNSVGLGQLPALIVVDFVQAFTDPASALGASVDDEIAAANQLLDAAHRAKVPVFFSCIAYSEDDLADAGVWASKISGLGALRADTPQVLQDARLHVAAGDELIVKKYASCFFGTDLQDRLRRRRIDTLVVAGCSTSGCVRATVVDACQMGLRAIVALQAVADRSAAAHQQSLVDIQMKYGDVLSVETITAYFSNLALHPEQHA</sequence>
<dbReference type="PANTHER" id="PTHR43540:SF1">
    <property type="entry name" value="ISOCHORISMATASE HYDROLASE"/>
    <property type="match status" value="1"/>
</dbReference>
<accession>E6VAN9</accession>
<dbReference type="RefSeq" id="WP_013539394.1">
    <property type="nucleotide sequence ID" value="NC_014931.1"/>
</dbReference>
<organism evidence="3 4">
    <name type="scientific">Variovorax paradoxus (strain EPS)</name>
    <dbReference type="NCBI Taxonomy" id="595537"/>
    <lineage>
        <taxon>Bacteria</taxon>
        <taxon>Pseudomonadati</taxon>
        <taxon>Pseudomonadota</taxon>
        <taxon>Betaproteobacteria</taxon>
        <taxon>Burkholderiales</taxon>
        <taxon>Comamonadaceae</taxon>
        <taxon>Variovorax</taxon>
    </lineage>
</organism>
<dbReference type="PANTHER" id="PTHR43540">
    <property type="entry name" value="PEROXYUREIDOACRYLATE/UREIDOACRYLATE AMIDOHYDROLASE-RELATED"/>
    <property type="match status" value="1"/>
</dbReference>
<reference evidence="3 4" key="2">
    <citation type="journal article" date="2013" name="Genome Announc.">
        <title>Genome of the Root-Associated Plant Growth-Promoting Bacterium Variovorax paradoxus Strain EPS.</title>
        <authorList>
            <person name="Han J.I."/>
            <person name="Spain J.C."/>
            <person name="Leadbetter J.R."/>
            <person name="Ovchinnikova G."/>
            <person name="Goodwin L.A."/>
            <person name="Han C.S."/>
            <person name="Woyke T."/>
            <person name="Davenport K.W."/>
            <person name="Orwin P.M."/>
        </authorList>
    </citation>
    <scope>NUCLEOTIDE SEQUENCE [LARGE SCALE GENOMIC DNA]</scope>
    <source>
        <strain evidence="3 4">EPS</strain>
    </source>
</reference>
<dbReference type="eggNOG" id="COG1335">
    <property type="taxonomic scope" value="Bacteria"/>
</dbReference>
<dbReference type="HOGENOM" id="CLU_068979_7_1_4"/>
<evidence type="ECO:0000256" key="1">
    <source>
        <dbReference type="ARBA" id="ARBA00022801"/>
    </source>
</evidence>
<dbReference type="OrthoDB" id="5360912at2"/>
<reference evidence="4" key="1">
    <citation type="submission" date="2010-12" db="EMBL/GenBank/DDBJ databases">
        <title>Complete sequence of Variovorax paradoxus EPS.</title>
        <authorList>
            <consortium name="US DOE Joint Genome Institute"/>
            <person name="Lucas S."/>
            <person name="Copeland A."/>
            <person name="Lapidus A."/>
            <person name="Cheng J.-F."/>
            <person name="Goodwin L."/>
            <person name="Pitluck S."/>
            <person name="Teshima H."/>
            <person name="Detter J.C."/>
            <person name="Han C."/>
            <person name="Tapia R."/>
            <person name="Land M."/>
            <person name="Hauser L."/>
            <person name="Kyrpides N."/>
            <person name="Ivanova N."/>
            <person name="Ovchinnikova G."/>
            <person name="Orwin P."/>
            <person name="Han J.-I.G."/>
            <person name="Woyke T."/>
        </authorList>
    </citation>
    <scope>NUCLEOTIDE SEQUENCE [LARGE SCALE GENOMIC DNA]</scope>
    <source>
        <strain evidence="4">EPS</strain>
    </source>
</reference>
<dbReference type="STRING" id="595537.Varpa_0931"/>
<dbReference type="SUPFAM" id="SSF52499">
    <property type="entry name" value="Isochorismatase-like hydrolases"/>
    <property type="match status" value="1"/>
</dbReference>
<evidence type="ECO:0000313" key="4">
    <source>
        <dbReference type="Proteomes" id="UP000008917"/>
    </source>
</evidence>
<evidence type="ECO:0000313" key="3">
    <source>
        <dbReference type="EMBL" id="ADU35149.1"/>
    </source>
</evidence>
<dbReference type="Gene3D" id="3.40.50.850">
    <property type="entry name" value="Isochorismatase-like"/>
    <property type="match status" value="1"/>
</dbReference>
<gene>
    <name evidence="3" type="ordered locus">Varpa_0931</name>
</gene>